<protein>
    <recommendedName>
        <fullName evidence="1">pyridoxal kinase</fullName>
        <ecNumber evidence="1">2.7.1.35</ecNumber>
    </recommendedName>
</protein>
<dbReference type="InterPro" id="IPR013749">
    <property type="entry name" value="PM/HMP-P_kinase-1"/>
</dbReference>
<dbReference type="STRING" id="1675527.AIOL_000552"/>
<dbReference type="InterPro" id="IPR004625">
    <property type="entry name" value="PyrdxlKinase"/>
</dbReference>
<dbReference type="Proteomes" id="UP000037178">
    <property type="component" value="Unassembled WGS sequence"/>
</dbReference>
<keyword evidence="2 7" id="KW-0808">Transferase</keyword>
<proteinExistence type="predicted"/>
<dbReference type="EC" id="2.7.1.35" evidence="1"/>
<keyword evidence="4 7" id="KW-0418">Kinase</keyword>
<dbReference type="Gene3D" id="3.40.1190.20">
    <property type="match status" value="1"/>
</dbReference>
<comment type="caution">
    <text evidence="7">The sequence shown here is derived from an EMBL/GenBank/DDBJ whole genome shotgun (WGS) entry which is preliminary data.</text>
</comment>
<evidence type="ECO:0000256" key="2">
    <source>
        <dbReference type="ARBA" id="ARBA00022679"/>
    </source>
</evidence>
<gene>
    <name evidence="7" type="ORF">AIOL_000552</name>
</gene>
<evidence type="ECO:0000259" key="6">
    <source>
        <dbReference type="Pfam" id="PF08543"/>
    </source>
</evidence>
<evidence type="ECO:0000313" key="7">
    <source>
        <dbReference type="EMBL" id="KMW60397.1"/>
    </source>
</evidence>
<accession>A0A0J9EC98</accession>
<dbReference type="AlphaFoldDB" id="A0A0J9EC98"/>
<dbReference type="OrthoDB" id="9800808at2"/>
<dbReference type="SUPFAM" id="SSF53613">
    <property type="entry name" value="Ribokinase-like"/>
    <property type="match status" value="1"/>
</dbReference>
<evidence type="ECO:0000256" key="3">
    <source>
        <dbReference type="ARBA" id="ARBA00022741"/>
    </source>
</evidence>
<evidence type="ECO:0000256" key="4">
    <source>
        <dbReference type="ARBA" id="ARBA00022777"/>
    </source>
</evidence>
<keyword evidence="3" id="KW-0547">Nucleotide-binding</keyword>
<dbReference type="GO" id="GO:0009443">
    <property type="term" value="P:pyridoxal 5'-phosphate salvage"/>
    <property type="evidence" value="ECO:0007669"/>
    <property type="project" value="InterPro"/>
</dbReference>
<name>A0A0J9EC98_9RHOB</name>
<evidence type="ECO:0000313" key="8">
    <source>
        <dbReference type="Proteomes" id="UP000037178"/>
    </source>
</evidence>
<dbReference type="RefSeq" id="WP_152912322.1">
    <property type="nucleotide sequence ID" value="NZ_LFTY01000001.1"/>
</dbReference>
<keyword evidence="8" id="KW-1185">Reference proteome</keyword>
<reference evidence="7 8" key="1">
    <citation type="submission" date="2015-06" db="EMBL/GenBank/DDBJ databases">
        <title>Draft genome sequence of an Alphaproteobacteria species associated to the Mediterranean sponge Oscarella lobularis.</title>
        <authorList>
            <person name="Jourda C."/>
            <person name="Santini S."/>
            <person name="Claverie J.-M."/>
        </authorList>
    </citation>
    <scope>NUCLEOTIDE SEQUENCE [LARGE SCALE GENOMIC DNA]</scope>
    <source>
        <strain evidence="7">IGS</strain>
    </source>
</reference>
<dbReference type="GO" id="GO:0005829">
    <property type="term" value="C:cytosol"/>
    <property type="evidence" value="ECO:0007669"/>
    <property type="project" value="TreeGrafter"/>
</dbReference>
<feature type="domain" description="Pyridoxamine kinase/Phosphomethylpyrimidine kinase" evidence="6">
    <location>
        <begin position="30"/>
        <end position="229"/>
    </location>
</feature>
<dbReference type="InterPro" id="IPR029056">
    <property type="entry name" value="Ribokinase-like"/>
</dbReference>
<dbReference type="CDD" id="cd01173">
    <property type="entry name" value="pyridoxal_pyridoxamine_kinase"/>
    <property type="match status" value="1"/>
</dbReference>
<dbReference type="PANTHER" id="PTHR10534:SF2">
    <property type="entry name" value="PYRIDOXAL KINASE"/>
    <property type="match status" value="1"/>
</dbReference>
<evidence type="ECO:0000256" key="1">
    <source>
        <dbReference type="ARBA" id="ARBA00012104"/>
    </source>
</evidence>
<dbReference type="GO" id="GO:0005524">
    <property type="term" value="F:ATP binding"/>
    <property type="evidence" value="ECO:0007669"/>
    <property type="project" value="UniProtKB-KW"/>
</dbReference>
<evidence type="ECO:0000256" key="5">
    <source>
        <dbReference type="ARBA" id="ARBA00022840"/>
    </source>
</evidence>
<dbReference type="PATRIC" id="fig|1675527.3.peg.608"/>
<organism evidence="7 8">
    <name type="scientific">Candidatus Rhodobacter oscarellae</name>
    <dbReference type="NCBI Taxonomy" id="1675527"/>
    <lineage>
        <taxon>Bacteria</taxon>
        <taxon>Pseudomonadati</taxon>
        <taxon>Pseudomonadota</taxon>
        <taxon>Alphaproteobacteria</taxon>
        <taxon>Rhodobacterales</taxon>
        <taxon>Rhodobacter group</taxon>
        <taxon>Rhodobacter</taxon>
    </lineage>
</organism>
<keyword evidence="5" id="KW-0067">ATP-binding</keyword>
<dbReference type="Pfam" id="PF08543">
    <property type="entry name" value="Phos_pyr_kin"/>
    <property type="match status" value="1"/>
</dbReference>
<sequence>MSLVLILSSSVAYGHVGLSAGMPVLQRLGHAVTALPTVTLSNHPGWTHVAGAATEPKQLRGMIDALDANGWLAAHSALLVGYMPSVEHVAVAEELIPRMRSASRDLRVTVDPILGDTPQGLYVPQHVAEAVRDRLLPLADTVTPNLFELEWLSGRTCPDVTTAAHAAQSLGPERVIVTSPPLPQDTGVLSVSPSASDLYQTPRYADMPHGVGDVFAALVAAGLPVGQALGHLEALARLSQGGDHLDITGGASIWTAAPPIAAQRI</sequence>
<dbReference type="GO" id="GO:0008478">
    <property type="term" value="F:pyridoxal kinase activity"/>
    <property type="evidence" value="ECO:0007669"/>
    <property type="project" value="UniProtKB-EC"/>
</dbReference>
<dbReference type="PANTHER" id="PTHR10534">
    <property type="entry name" value="PYRIDOXAL KINASE"/>
    <property type="match status" value="1"/>
</dbReference>
<dbReference type="EMBL" id="LFTY01000001">
    <property type="protein sequence ID" value="KMW60397.1"/>
    <property type="molecule type" value="Genomic_DNA"/>
</dbReference>